<proteinExistence type="predicted"/>
<reference evidence="1 2" key="1">
    <citation type="submission" date="2011-10" db="EMBL/GenBank/DDBJ databases">
        <title>Genome Sequence of Commensalibacter intestini A911, isolated from Drosophila gut.</title>
        <authorList>
            <person name="Lee W.-J."/>
            <person name="Kim E.-K."/>
        </authorList>
    </citation>
    <scope>NUCLEOTIDE SEQUENCE [LARGE SCALE GENOMIC DNA]</scope>
    <source>
        <strain evidence="1 2">A911</strain>
    </source>
</reference>
<sequence>MIEVSLFYDVWMLVYLFWQSYKEKNFSVYNVTLGILNLTL</sequence>
<accession>G6F112</accession>
<dbReference type="Proteomes" id="UP000005939">
    <property type="component" value="Unassembled WGS sequence"/>
</dbReference>
<evidence type="ECO:0000313" key="2">
    <source>
        <dbReference type="Proteomes" id="UP000005939"/>
    </source>
</evidence>
<gene>
    <name evidence="1" type="ORF">CIN_11650</name>
</gene>
<name>G6F112_9PROT</name>
<dbReference type="EMBL" id="AGFR01000007">
    <property type="protein sequence ID" value="EHD13806.1"/>
    <property type="molecule type" value="Genomic_DNA"/>
</dbReference>
<organism evidence="1 2">
    <name type="scientific">Commensalibacter intestini A911</name>
    <dbReference type="NCBI Taxonomy" id="1088868"/>
    <lineage>
        <taxon>Bacteria</taxon>
        <taxon>Pseudomonadati</taxon>
        <taxon>Pseudomonadota</taxon>
        <taxon>Alphaproteobacteria</taxon>
        <taxon>Acetobacterales</taxon>
        <taxon>Acetobacteraceae</taxon>
    </lineage>
</organism>
<dbReference type="AlphaFoldDB" id="G6F112"/>
<protein>
    <submittedName>
        <fullName evidence="1">Uncharacterized protein</fullName>
    </submittedName>
</protein>
<comment type="caution">
    <text evidence="1">The sequence shown here is derived from an EMBL/GenBank/DDBJ whole genome shotgun (WGS) entry which is preliminary data.</text>
</comment>
<evidence type="ECO:0000313" key="1">
    <source>
        <dbReference type="EMBL" id="EHD13806.1"/>
    </source>
</evidence>
<dbReference type="STRING" id="1088868.CIN_11650"/>